<proteinExistence type="predicted"/>
<comment type="caution">
    <text evidence="2">The sequence shown here is derived from an EMBL/GenBank/DDBJ whole genome shotgun (WGS) entry which is preliminary data.</text>
</comment>
<accession>A0A059IY82</accession>
<reference evidence="2 3" key="1">
    <citation type="submission" date="2014-02" db="EMBL/GenBank/DDBJ databases">
        <title>The Genome Sequence of Trichophyton interdigitale MR816.</title>
        <authorList>
            <consortium name="The Broad Institute Genomics Platform"/>
            <person name="Cuomo C.A."/>
            <person name="White T.C."/>
            <person name="Graser Y."/>
            <person name="Martinez-Rossi N."/>
            <person name="Heitman J."/>
            <person name="Young S.K."/>
            <person name="Zeng Q."/>
            <person name="Gargeya S."/>
            <person name="Abouelleil A."/>
            <person name="Alvarado L."/>
            <person name="Chapman S.B."/>
            <person name="Gainer-Dewar J."/>
            <person name="Goldberg J."/>
            <person name="Griggs A."/>
            <person name="Gujja S."/>
            <person name="Hansen M."/>
            <person name="Howarth C."/>
            <person name="Imamovic A."/>
            <person name="Larimer J."/>
            <person name="Martinez D."/>
            <person name="Murphy C."/>
            <person name="Pearson M.D."/>
            <person name="Persinoti G."/>
            <person name="Poon T."/>
            <person name="Priest M."/>
            <person name="Roberts A.D."/>
            <person name="Saif S."/>
            <person name="Shea T.D."/>
            <person name="Sykes S.N."/>
            <person name="Wortman J."/>
            <person name="Nusbaum C."/>
            <person name="Birren B."/>
        </authorList>
    </citation>
    <scope>NUCLEOTIDE SEQUENCE [LARGE SCALE GENOMIC DNA]</scope>
    <source>
        <strain evidence="2 3">MR816</strain>
    </source>
</reference>
<dbReference type="HOGENOM" id="CLU_095067_0_0_1"/>
<dbReference type="OMA" id="RRRYYIC"/>
<dbReference type="Proteomes" id="UP000024533">
    <property type="component" value="Unassembled WGS sequence"/>
</dbReference>
<sequence>MDLRHLFYNVYLLLFFFIFYSPAIAQDQPTFKELEETAQATIKTLQEKFPELSDTYVAIIGGLGVWHHLPKGRQTKDVDLLTSVPGAPQTVKQKLLGLPGSPFTQRSQWFLYNHPGGKALQVDFPPLWQSPFKPSGALRLGEVKLPALPYATAEDLLALKINSCGLRATVEKRKVDAGDADALAESLLARGPITLTPEQKKAALGGLGDLLKYSTKDETWWKKALQA</sequence>
<feature type="chain" id="PRO_5001578907" evidence="1">
    <location>
        <begin position="26"/>
        <end position="227"/>
    </location>
</feature>
<evidence type="ECO:0000256" key="1">
    <source>
        <dbReference type="SAM" id="SignalP"/>
    </source>
</evidence>
<name>A0A059IY82_TRIIM</name>
<organism evidence="2 3">
    <name type="scientific">Trichophyton interdigitale (strain MR816)</name>
    <dbReference type="NCBI Taxonomy" id="1215338"/>
    <lineage>
        <taxon>Eukaryota</taxon>
        <taxon>Fungi</taxon>
        <taxon>Dikarya</taxon>
        <taxon>Ascomycota</taxon>
        <taxon>Pezizomycotina</taxon>
        <taxon>Eurotiomycetes</taxon>
        <taxon>Eurotiomycetidae</taxon>
        <taxon>Onygenales</taxon>
        <taxon>Arthrodermataceae</taxon>
        <taxon>Trichophyton</taxon>
    </lineage>
</organism>
<dbReference type="AlphaFoldDB" id="A0A059IY82"/>
<gene>
    <name evidence="2" type="ORF">H109_07470</name>
</gene>
<dbReference type="OrthoDB" id="4173732at2759"/>
<evidence type="ECO:0000313" key="3">
    <source>
        <dbReference type="Proteomes" id="UP000024533"/>
    </source>
</evidence>
<keyword evidence="3" id="KW-1185">Reference proteome</keyword>
<dbReference type="EMBL" id="AOKY01000763">
    <property type="protein sequence ID" value="KDB20565.1"/>
    <property type="molecule type" value="Genomic_DNA"/>
</dbReference>
<feature type="signal peptide" evidence="1">
    <location>
        <begin position="1"/>
        <end position="25"/>
    </location>
</feature>
<protein>
    <submittedName>
        <fullName evidence="2">Uncharacterized protein</fullName>
    </submittedName>
</protein>
<evidence type="ECO:0000313" key="2">
    <source>
        <dbReference type="EMBL" id="KDB20565.1"/>
    </source>
</evidence>
<keyword evidence="1" id="KW-0732">Signal</keyword>
<dbReference type="STRING" id="1215338.A0A059IY82"/>